<protein>
    <recommendedName>
        <fullName evidence="3">DUF465 domain-containing protein</fullName>
    </recommendedName>
</protein>
<dbReference type="EMBL" id="FOZV01000004">
    <property type="protein sequence ID" value="SFS72680.1"/>
    <property type="molecule type" value="Genomic_DNA"/>
</dbReference>
<evidence type="ECO:0000313" key="1">
    <source>
        <dbReference type="EMBL" id="SFS72680.1"/>
    </source>
</evidence>
<evidence type="ECO:0000313" key="2">
    <source>
        <dbReference type="Proteomes" id="UP000198788"/>
    </source>
</evidence>
<reference evidence="2" key="1">
    <citation type="submission" date="2016-10" db="EMBL/GenBank/DDBJ databases">
        <authorList>
            <person name="Varghese N."/>
            <person name="Submissions S."/>
        </authorList>
    </citation>
    <scope>NUCLEOTIDE SEQUENCE [LARGE SCALE GENOMIC DNA]</scope>
    <source>
        <strain evidence="2">CGMCC 1.10683</strain>
    </source>
</reference>
<gene>
    <name evidence="1" type="ORF">SAMN05192570_2229</name>
</gene>
<sequence length="66" mass="7624">MLHIQLYRARRDHARLGYLIDLEQRRLRPDAPRLAELKKRKLAARDRIAGLEARQADGVTPPPQTA</sequence>
<organism evidence="1 2">
    <name type="scientific">Brevundimonas viscosa</name>
    <dbReference type="NCBI Taxonomy" id="871741"/>
    <lineage>
        <taxon>Bacteria</taxon>
        <taxon>Pseudomonadati</taxon>
        <taxon>Pseudomonadota</taxon>
        <taxon>Alphaproteobacteria</taxon>
        <taxon>Caulobacterales</taxon>
        <taxon>Caulobacteraceae</taxon>
        <taxon>Brevundimonas</taxon>
    </lineage>
</organism>
<dbReference type="Pfam" id="PF04325">
    <property type="entry name" value="DUF465"/>
    <property type="match status" value="1"/>
</dbReference>
<dbReference type="AlphaFoldDB" id="A0A1I6S735"/>
<keyword evidence="2" id="KW-1185">Reference proteome</keyword>
<dbReference type="RefSeq" id="WP_177221855.1">
    <property type="nucleotide sequence ID" value="NZ_FOZV01000004.1"/>
</dbReference>
<dbReference type="InterPro" id="IPR007420">
    <property type="entry name" value="DUF465"/>
</dbReference>
<dbReference type="Proteomes" id="UP000198788">
    <property type="component" value="Unassembled WGS sequence"/>
</dbReference>
<proteinExistence type="predicted"/>
<accession>A0A1I6S735</accession>
<dbReference type="STRING" id="871741.SAMN05192570_2229"/>
<evidence type="ECO:0008006" key="3">
    <source>
        <dbReference type="Google" id="ProtNLM"/>
    </source>
</evidence>
<name>A0A1I6S735_9CAUL</name>